<comment type="caution">
    <text evidence="2">The sequence shown here is derived from an EMBL/GenBank/DDBJ whole genome shotgun (WGS) entry which is preliminary data.</text>
</comment>
<dbReference type="PANTHER" id="PTHR33121">
    <property type="entry name" value="CYCLIC DI-GMP PHOSPHODIESTERASE PDEF"/>
    <property type="match status" value="1"/>
</dbReference>
<dbReference type="RefSeq" id="WP_133397723.1">
    <property type="nucleotide sequence ID" value="NZ_SNAA01000017.1"/>
</dbReference>
<dbReference type="EMBL" id="SNAA01000017">
    <property type="protein sequence ID" value="TDL76355.1"/>
    <property type="molecule type" value="Genomic_DNA"/>
</dbReference>
<dbReference type="Proteomes" id="UP000295701">
    <property type="component" value="Unassembled WGS sequence"/>
</dbReference>
<dbReference type="InterPro" id="IPR050706">
    <property type="entry name" value="Cyclic-di-GMP_PDE-like"/>
</dbReference>
<dbReference type="GO" id="GO:0071111">
    <property type="term" value="F:cyclic-guanylate-specific phosphodiesterase activity"/>
    <property type="evidence" value="ECO:0007669"/>
    <property type="project" value="InterPro"/>
</dbReference>
<dbReference type="InterPro" id="IPR035919">
    <property type="entry name" value="EAL_sf"/>
</dbReference>
<evidence type="ECO:0000313" key="3">
    <source>
        <dbReference type="Proteomes" id="UP000295701"/>
    </source>
</evidence>
<dbReference type="AlphaFoldDB" id="A0A4R6A119"/>
<dbReference type="OrthoDB" id="23692at2"/>
<sequence length="281" mass="31569">MTTDIVDTEGRIIPFDLADPLSVAVGGRDRDVLETVERAVAEGRTLLAYQPVLPAPRPDKPAFYEGLIRVLDESGRIIPARDFMDRVEDRETGRWIDVHALEHGLDTLRRKPELRLSINLSAKTIDFPPWSEVLDRTLAQDPTLGERLILEITERTAILMPERVRHFMDRLQSRGIGFAIDDFGSGYTSLRYLKDLYFDILKIDGSFVRGISKNGDDRAVVASMVALAHHFDMVTVAEWVETAEDAATLATLGVDCLQGYHFGAPTIRPQLLDCRRRVGAR</sequence>
<dbReference type="CDD" id="cd01948">
    <property type="entry name" value="EAL"/>
    <property type="match status" value="1"/>
</dbReference>
<proteinExistence type="predicted"/>
<dbReference type="SUPFAM" id="SSF141868">
    <property type="entry name" value="EAL domain-like"/>
    <property type="match status" value="1"/>
</dbReference>
<dbReference type="SMART" id="SM00052">
    <property type="entry name" value="EAL"/>
    <property type="match status" value="1"/>
</dbReference>
<accession>A0A4R6A119</accession>
<dbReference type="PANTHER" id="PTHR33121:SF79">
    <property type="entry name" value="CYCLIC DI-GMP PHOSPHODIESTERASE PDED-RELATED"/>
    <property type="match status" value="1"/>
</dbReference>
<dbReference type="InterPro" id="IPR001633">
    <property type="entry name" value="EAL_dom"/>
</dbReference>
<evidence type="ECO:0000259" key="1">
    <source>
        <dbReference type="PROSITE" id="PS50883"/>
    </source>
</evidence>
<dbReference type="PROSITE" id="PS50883">
    <property type="entry name" value="EAL"/>
    <property type="match status" value="1"/>
</dbReference>
<reference evidence="2 3" key="1">
    <citation type="submission" date="2019-03" db="EMBL/GenBank/DDBJ databases">
        <title>Primorskyibacter sp. SS33 isolated from sediments.</title>
        <authorList>
            <person name="Xunke S."/>
        </authorList>
    </citation>
    <scope>NUCLEOTIDE SEQUENCE [LARGE SCALE GENOMIC DNA]</scope>
    <source>
        <strain evidence="2 3">SS33</strain>
    </source>
</reference>
<feature type="domain" description="EAL" evidence="1">
    <location>
        <begin position="29"/>
        <end position="279"/>
    </location>
</feature>
<gene>
    <name evidence="2" type="ORF">E2L08_14025</name>
</gene>
<dbReference type="Pfam" id="PF00563">
    <property type="entry name" value="EAL"/>
    <property type="match status" value="1"/>
</dbReference>
<protein>
    <submittedName>
        <fullName evidence="2">EAL domain-containing protein</fullName>
    </submittedName>
</protein>
<keyword evidence="3" id="KW-1185">Reference proteome</keyword>
<dbReference type="Gene3D" id="3.20.20.450">
    <property type="entry name" value="EAL domain"/>
    <property type="match status" value="1"/>
</dbReference>
<organism evidence="2 3">
    <name type="scientific">Palleronia sediminis</name>
    <dbReference type="NCBI Taxonomy" id="2547833"/>
    <lineage>
        <taxon>Bacteria</taxon>
        <taxon>Pseudomonadati</taxon>
        <taxon>Pseudomonadota</taxon>
        <taxon>Alphaproteobacteria</taxon>
        <taxon>Rhodobacterales</taxon>
        <taxon>Roseobacteraceae</taxon>
        <taxon>Palleronia</taxon>
    </lineage>
</organism>
<evidence type="ECO:0000313" key="2">
    <source>
        <dbReference type="EMBL" id="TDL76355.1"/>
    </source>
</evidence>
<name>A0A4R6A119_9RHOB</name>